<protein>
    <submittedName>
        <fullName evidence="1">Unnamed protein product</fullName>
    </submittedName>
</protein>
<proteinExistence type="predicted"/>
<gene>
    <name evidence="1" type="ORF">Pfra01_001676800</name>
</gene>
<evidence type="ECO:0000313" key="1">
    <source>
        <dbReference type="EMBL" id="GMF46027.1"/>
    </source>
</evidence>
<name>A0A9W7CWA7_9STRA</name>
<dbReference type="OrthoDB" id="167338at2759"/>
<dbReference type="Proteomes" id="UP001165121">
    <property type="component" value="Unassembled WGS sequence"/>
</dbReference>
<sequence length="82" mass="9132">MADYFSSSTAGKWRGRPRTTLPTVFDVDPVSSGYDFRLRNSVDLEQHRKPATAKSQWKALERAIVDALPAKGDPTYADTTQS</sequence>
<accession>A0A9W7CWA7</accession>
<dbReference type="EMBL" id="BSXT01001906">
    <property type="protein sequence ID" value="GMF46027.1"/>
    <property type="molecule type" value="Genomic_DNA"/>
</dbReference>
<dbReference type="AlphaFoldDB" id="A0A9W7CWA7"/>
<keyword evidence="2" id="KW-1185">Reference proteome</keyword>
<reference evidence="1" key="1">
    <citation type="submission" date="2023-04" db="EMBL/GenBank/DDBJ databases">
        <title>Phytophthora fragariaefolia NBRC 109709.</title>
        <authorList>
            <person name="Ichikawa N."/>
            <person name="Sato H."/>
            <person name="Tonouchi N."/>
        </authorList>
    </citation>
    <scope>NUCLEOTIDE SEQUENCE</scope>
    <source>
        <strain evidence="1">NBRC 109709</strain>
    </source>
</reference>
<comment type="caution">
    <text evidence="1">The sequence shown here is derived from an EMBL/GenBank/DDBJ whole genome shotgun (WGS) entry which is preliminary data.</text>
</comment>
<organism evidence="1 2">
    <name type="scientific">Phytophthora fragariaefolia</name>
    <dbReference type="NCBI Taxonomy" id="1490495"/>
    <lineage>
        <taxon>Eukaryota</taxon>
        <taxon>Sar</taxon>
        <taxon>Stramenopiles</taxon>
        <taxon>Oomycota</taxon>
        <taxon>Peronosporomycetes</taxon>
        <taxon>Peronosporales</taxon>
        <taxon>Peronosporaceae</taxon>
        <taxon>Phytophthora</taxon>
    </lineage>
</organism>
<evidence type="ECO:0000313" key="2">
    <source>
        <dbReference type="Proteomes" id="UP001165121"/>
    </source>
</evidence>